<name>A0A556QQJ8_9BACT</name>
<dbReference type="InterPro" id="IPR036890">
    <property type="entry name" value="HATPase_C_sf"/>
</dbReference>
<dbReference type="InterPro" id="IPR001610">
    <property type="entry name" value="PAC"/>
</dbReference>
<feature type="modified residue" description="4-aspartylphosphate" evidence="4">
    <location>
        <position position="831"/>
    </location>
</feature>
<dbReference type="CDD" id="cd00082">
    <property type="entry name" value="HisKA"/>
    <property type="match status" value="1"/>
</dbReference>
<dbReference type="PROSITE" id="PS50112">
    <property type="entry name" value="PAS"/>
    <property type="match status" value="1"/>
</dbReference>
<evidence type="ECO:0000313" key="9">
    <source>
        <dbReference type="EMBL" id="TSJ78918.1"/>
    </source>
</evidence>
<dbReference type="SUPFAM" id="SSF55785">
    <property type="entry name" value="PYP-like sensor domain (PAS domain)"/>
    <property type="match status" value="4"/>
</dbReference>
<evidence type="ECO:0000259" key="6">
    <source>
        <dbReference type="PROSITE" id="PS50110"/>
    </source>
</evidence>
<dbReference type="Pfam" id="PF08447">
    <property type="entry name" value="PAS_3"/>
    <property type="match status" value="1"/>
</dbReference>
<dbReference type="SMART" id="SM00448">
    <property type="entry name" value="REC"/>
    <property type="match status" value="1"/>
</dbReference>
<dbReference type="Gene3D" id="3.30.565.10">
    <property type="entry name" value="Histidine kinase-like ATPase, C-terminal domain"/>
    <property type="match status" value="1"/>
</dbReference>
<reference evidence="9 10" key="1">
    <citation type="submission" date="2019-07" db="EMBL/GenBank/DDBJ databases">
        <title>Description of 53C-WASEF.</title>
        <authorList>
            <person name="Pitt A."/>
            <person name="Hahn M.W."/>
        </authorList>
    </citation>
    <scope>NUCLEOTIDE SEQUENCE [LARGE SCALE GENOMIC DNA]</scope>
    <source>
        <strain evidence="9 10">53C-WASEF</strain>
    </source>
</reference>
<dbReference type="InterPro" id="IPR036097">
    <property type="entry name" value="HisK_dim/P_sf"/>
</dbReference>
<evidence type="ECO:0000259" key="7">
    <source>
        <dbReference type="PROSITE" id="PS50112"/>
    </source>
</evidence>
<dbReference type="OrthoDB" id="9784397at2"/>
<dbReference type="InterPro" id="IPR000700">
    <property type="entry name" value="PAS-assoc_C"/>
</dbReference>
<dbReference type="PROSITE" id="PS50110">
    <property type="entry name" value="RESPONSE_REGULATORY"/>
    <property type="match status" value="1"/>
</dbReference>
<evidence type="ECO:0000313" key="10">
    <source>
        <dbReference type="Proteomes" id="UP000315648"/>
    </source>
</evidence>
<gene>
    <name evidence="9" type="ORF">FPL22_06340</name>
</gene>
<feature type="domain" description="Histidine kinase" evidence="5">
    <location>
        <begin position="544"/>
        <end position="758"/>
    </location>
</feature>
<feature type="domain" description="Response regulatory" evidence="6">
    <location>
        <begin position="777"/>
        <end position="897"/>
    </location>
</feature>
<keyword evidence="3 4" id="KW-0597">Phosphoprotein</keyword>
<sequence>MNPSASNSLFPDTALLVLDATGTVRAANDAAGRIWQTPCEDLIGQLVVTLFAFEVTSSEPGWRESQWEVLVATALGRPLKLQVQPFEPVSAFDVRIELQAAHGTDAAYFARIQLVTTDATPSASAAVSASVGSPAANVTTAASSPAVEGTTLLATQGPLGFFDLDLATGVITPSPAWEKMLGYAPGQAPRTHESWAALIHPDDTAALPDRVAKPPATGNRDFSAEFRLRHRLGHYVWVHSSGLQLFGPDRSLQRVLGVNFDITERKESEELGVASEDRLERIAESGPLALFDLDFTSSEHWFSSALTSLIGEDDVEPSVHSLLKILPESVAEQGLVAWLSSIDPGTAFFTSSLSLRSPDGRQIPVIIGTHRQWSRKRELLRAVGFILPLPPGTGGGLVPPTLLPGLLDTLNEAVVVTDAHAQVIYLNEKAAKLTGWTLPEARNLKLTEVFKLVRRNDGCPDDTAVDLVLAAEEQPRLYAEHSLVSNNHDKPALPVIWTTRQLRAEDDGSSGIVVVFRDPQEMTLTPEEIIRANRFDSLGQLAGGIAHDFNNLLTTILGGISTAKDNRDYTKLEDAESACMAAKSLTRQLLTFAKGSASAVQQVIDTGDILQDAVRIAAAGTTAVVTVTAPETVAPIQVDRGQIIQVFQNLIINALQAMPDVSKGRVQLRATNVRLAENDVPPLPAGNYVQIEVQDNGSGIPPGHIEKIFEPFYTTKKTGTGLGLATVLSIVRQHGGQIGVDSTVGTGTTFTLFFPTADRPVEEEVRTAPALRFGTGRILFLDDDVKICELTAGMLTSLDYTHDVVRTGEDAITFYRRYLNVGRPYDAVILDLNVVGGMGGEECFKQLRDLHPEVRAIVNSGYDSEDMARRYLDMGFVGYLTKPYRVGDLGRVLKAALGKS</sequence>
<dbReference type="InterPro" id="IPR013656">
    <property type="entry name" value="PAS_4"/>
</dbReference>
<protein>
    <recommendedName>
        <fullName evidence="2">histidine kinase</fullName>
        <ecNumber evidence="2">2.7.13.3</ecNumber>
    </recommendedName>
</protein>
<dbReference type="AlphaFoldDB" id="A0A556QQJ8"/>
<dbReference type="Pfam" id="PF00072">
    <property type="entry name" value="Response_reg"/>
    <property type="match status" value="1"/>
</dbReference>
<dbReference type="SUPFAM" id="SSF52172">
    <property type="entry name" value="CheY-like"/>
    <property type="match status" value="1"/>
</dbReference>
<dbReference type="InterPro" id="IPR005467">
    <property type="entry name" value="His_kinase_dom"/>
</dbReference>
<dbReference type="RefSeq" id="WP_144229259.1">
    <property type="nucleotide sequence ID" value="NZ_CBCRVV010000019.1"/>
</dbReference>
<dbReference type="PANTHER" id="PTHR43065:SF42">
    <property type="entry name" value="TWO-COMPONENT SENSOR PPRA"/>
    <property type="match status" value="1"/>
</dbReference>
<dbReference type="Gene3D" id="1.10.287.130">
    <property type="match status" value="1"/>
</dbReference>
<dbReference type="PROSITE" id="PS50109">
    <property type="entry name" value="HIS_KIN"/>
    <property type="match status" value="1"/>
</dbReference>
<organism evidence="9 10">
    <name type="scientific">Rariglobus hedericola</name>
    <dbReference type="NCBI Taxonomy" id="2597822"/>
    <lineage>
        <taxon>Bacteria</taxon>
        <taxon>Pseudomonadati</taxon>
        <taxon>Verrucomicrobiota</taxon>
        <taxon>Opitutia</taxon>
        <taxon>Opitutales</taxon>
        <taxon>Opitutaceae</taxon>
        <taxon>Rariglobus</taxon>
    </lineage>
</organism>
<comment type="caution">
    <text evidence="9">The sequence shown here is derived from an EMBL/GenBank/DDBJ whole genome shotgun (WGS) entry which is preliminary data.</text>
</comment>
<dbReference type="SUPFAM" id="SSF55874">
    <property type="entry name" value="ATPase domain of HSP90 chaperone/DNA topoisomerase II/histidine kinase"/>
    <property type="match status" value="1"/>
</dbReference>
<comment type="catalytic activity">
    <reaction evidence="1">
        <text>ATP + protein L-histidine = ADP + protein N-phospho-L-histidine.</text>
        <dbReference type="EC" id="2.7.13.3"/>
    </reaction>
</comment>
<dbReference type="EMBL" id="VMBG01000001">
    <property type="protein sequence ID" value="TSJ78918.1"/>
    <property type="molecule type" value="Genomic_DNA"/>
</dbReference>
<feature type="domain" description="PAC" evidence="8">
    <location>
        <begin position="222"/>
        <end position="274"/>
    </location>
</feature>
<dbReference type="Gene3D" id="3.30.450.20">
    <property type="entry name" value="PAS domain"/>
    <property type="match status" value="2"/>
</dbReference>
<dbReference type="PANTHER" id="PTHR43065">
    <property type="entry name" value="SENSOR HISTIDINE KINASE"/>
    <property type="match status" value="1"/>
</dbReference>
<proteinExistence type="predicted"/>
<dbReference type="SMART" id="SM00086">
    <property type="entry name" value="PAC"/>
    <property type="match status" value="1"/>
</dbReference>
<evidence type="ECO:0000256" key="3">
    <source>
        <dbReference type="ARBA" id="ARBA00022553"/>
    </source>
</evidence>
<dbReference type="InterPro" id="IPR011006">
    <property type="entry name" value="CheY-like_superfamily"/>
</dbReference>
<evidence type="ECO:0000256" key="2">
    <source>
        <dbReference type="ARBA" id="ARBA00012438"/>
    </source>
</evidence>
<evidence type="ECO:0000256" key="4">
    <source>
        <dbReference type="PROSITE-ProRule" id="PRU00169"/>
    </source>
</evidence>
<dbReference type="Pfam" id="PF08448">
    <property type="entry name" value="PAS_4"/>
    <property type="match status" value="1"/>
</dbReference>
<dbReference type="InterPro" id="IPR035965">
    <property type="entry name" value="PAS-like_dom_sf"/>
</dbReference>
<dbReference type="InterPro" id="IPR004358">
    <property type="entry name" value="Sig_transdc_His_kin-like_C"/>
</dbReference>
<dbReference type="InterPro" id="IPR001789">
    <property type="entry name" value="Sig_transdc_resp-reg_receiver"/>
</dbReference>
<dbReference type="CDD" id="cd00156">
    <property type="entry name" value="REC"/>
    <property type="match status" value="1"/>
</dbReference>
<dbReference type="Proteomes" id="UP000315648">
    <property type="component" value="Unassembled WGS sequence"/>
</dbReference>
<dbReference type="CDD" id="cd00130">
    <property type="entry name" value="PAS"/>
    <property type="match status" value="2"/>
</dbReference>
<keyword evidence="10" id="KW-1185">Reference proteome</keyword>
<dbReference type="InterPro" id="IPR003661">
    <property type="entry name" value="HisK_dim/P_dom"/>
</dbReference>
<dbReference type="SMART" id="SM00091">
    <property type="entry name" value="PAS"/>
    <property type="match status" value="4"/>
</dbReference>
<dbReference type="Gene3D" id="3.40.50.2300">
    <property type="match status" value="1"/>
</dbReference>
<evidence type="ECO:0000256" key="1">
    <source>
        <dbReference type="ARBA" id="ARBA00000085"/>
    </source>
</evidence>
<dbReference type="EC" id="2.7.13.3" evidence="2"/>
<dbReference type="GO" id="GO:0000155">
    <property type="term" value="F:phosphorelay sensor kinase activity"/>
    <property type="evidence" value="ECO:0007669"/>
    <property type="project" value="InterPro"/>
</dbReference>
<dbReference type="SMART" id="SM00387">
    <property type="entry name" value="HATPase_c"/>
    <property type="match status" value="1"/>
</dbReference>
<accession>A0A556QQJ8</accession>
<dbReference type="InterPro" id="IPR003594">
    <property type="entry name" value="HATPase_dom"/>
</dbReference>
<dbReference type="SMART" id="SM00388">
    <property type="entry name" value="HisKA"/>
    <property type="match status" value="1"/>
</dbReference>
<feature type="domain" description="PAS" evidence="7">
    <location>
        <begin position="399"/>
        <end position="457"/>
    </location>
</feature>
<dbReference type="NCBIfam" id="TIGR00229">
    <property type="entry name" value="sensory_box"/>
    <property type="match status" value="1"/>
</dbReference>
<dbReference type="InterPro" id="IPR013655">
    <property type="entry name" value="PAS_fold_3"/>
</dbReference>
<dbReference type="Pfam" id="PF02518">
    <property type="entry name" value="HATPase_c"/>
    <property type="match status" value="1"/>
</dbReference>
<dbReference type="PRINTS" id="PR00344">
    <property type="entry name" value="BCTRLSENSOR"/>
</dbReference>
<dbReference type="InterPro" id="IPR000014">
    <property type="entry name" value="PAS"/>
</dbReference>
<evidence type="ECO:0000259" key="8">
    <source>
        <dbReference type="PROSITE" id="PS50113"/>
    </source>
</evidence>
<evidence type="ECO:0000259" key="5">
    <source>
        <dbReference type="PROSITE" id="PS50109"/>
    </source>
</evidence>
<dbReference type="PROSITE" id="PS50113">
    <property type="entry name" value="PAC"/>
    <property type="match status" value="1"/>
</dbReference>
<dbReference type="SUPFAM" id="SSF47384">
    <property type="entry name" value="Homodimeric domain of signal transducing histidine kinase"/>
    <property type="match status" value="1"/>
</dbReference>